<dbReference type="InterPro" id="IPR035992">
    <property type="entry name" value="Ricin_B-like_lectins"/>
</dbReference>
<evidence type="ECO:0000313" key="3">
    <source>
        <dbReference type="EMBL" id="MBG6138467.1"/>
    </source>
</evidence>
<name>A0A8J7KXX8_9ACTN</name>
<dbReference type="Gene3D" id="2.180.10.10">
    <property type="entry name" value="RHS repeat-associated core"/>
    <property type="match status" value="2"/>
</dbReference>
<dbReference type="PANTHER" id="PTHR32305:SF17">
    <property type="entry name" value="TRNA NUCLEASE WAPA"/>
    <property type="match status" value="1"/>
</dbReference>
<feature type="region of interest" description="Disordered" evidence="1">
    <location>
        <begin position="1524"/>
        <end position="1548"/>
    </location>
</feature>
<dbReference type="SUPFAM" id="SSF50370">
    <property type="entry name" value="Ricin B-like lectins"/>
    <property type="match status" value="2"/>
</dbReference>
<dbReference type="CDD" id="cd00161">
    <property type="entry name" value="beta-trefoil_Ricin-like"/>
    <property type="match status" value="1"/>
</dbReference>
<organism evidence="3 4">
    <name type="scientific">Longispora fulva</name>
    <dbReference type="NCBI Taxonomy" id="619741"/>
    <lineage>
        <taxon>Bacteria</taxon>
        <taxon>Bacillati</taxon>
        <taxon>Actinomycetota</taxon>
        <taxon>Actinomycetes</taxon>
        <taxon>Micromonosporales</taxon>
        <taxon>Micromonosporaceae</taxon>
        <taxon>Longispora</taxon>
    </lineage>
</organism>
<dbReference type="NCBIfam" id="TIGR01643">
    <property type="entry name" value="YD_repeat_2x"/>
    <property type="match status" value="1"/>
</dbReference>
<feature type="region of interest" description="Disordered" evidence="1">
    <location>
        <begin position="1"/>
        <end position="25"/>
    </location>
</feature>
<gene>
    <name evidence="3" type="ORF">IW245_004661</name>
</gene>
<feature type="compositionally biased region" description="Low complexity" evidence="1">
    <location>
        <begin position="2144"/>
        <end position="2158"/>
    </location>
</feature>
<feature type="region of interest" description="Disordered" evidence="1">
    <location>
        <begin position="2061"/>
        <end position="2163"/>
    </location>
</feature>
<comment type="caution">
    <text evidence="3">The sequence shown here is derived from an EMBL/GenBank/DDBJ whole genome shotgun (WGS) entry which is preliminary data.</text>
</comment>
<dbReference type="Pfam" id="PF14427">
    <property type="entry name" value="Pput2613-deam"/>
    <property type="match status" value="1"/>
</dbReference>
<dbReference type="Proteomes" id="UP000622552">
    <property type="component" value="Unassembled WGS sequence"/>
</dbReference>
<dbReference type="SMART" id="SM00458">
    <property type="entry name" value="RICIN"/>
    <property type="match status" value="2"/>
</dbReference>
<dbReference type="PROSITE" id="PS50231">
    <property type="entry name" value="RICIN_B_LECTIN"/>
    <property type="match status" value="2"/>
</dbReference>
<dbReference type="NCBIfam" id="TIGR03696">
    <property type="entry name" value="Rhs_assc_core"/>
    <property type="match status" value="1"/>
</dbReference>
<evidence type="ECO:0000256" key="1">
    <source>
        <dbReference type="SAM" id="MobiDB-lite"/>
    </source>
</evidence>
<feature type="compositionally biased region" description="Basic and acidic residues" evidence="1">
    <location>
        <begin position="2064"/>
        <end position="2086"/>
    </location>
</feature>
<accession>A0A8J7KXX8</accession>
<dbReference type="Pfam" id="PF05593">
    <property type="entry name" value="RHS_repeat"/>
    <property type="match status" value="1"/>
</dbReference>
<dbReference type="RefSeq" id="WP_197005222.1">
    <property type="nucleotide sequence ID" value="NZ_BONS01000050.1"/>
</dbReference>
<dbReference type="InterPro" id="IPR027472">
    <property type="entry name" value="Pput2613-NH3ase"/>
</dbReference>
<dbReference type="InterPro" id="IPR031325">
    <property type="entry name" value="RHS_repeat"/>
</dbReference>
<feature type="compositionally biased region" description="Polar residues" evidence="1">
    <location>
        <begin position="1530"/>
        <end position="1548"/>
    </location>
</feature>
<feature type="region of interest" description="Disordered" evidence="1">
    <location>
        <begin position="2191"/>
        <end position="2236"/>
    </location>
</feature>
<proteinExistence type="predicted"/>
<dbReference type="InterPro" id="IPR050708">
    <property type="entry name" value="T6SS_VgrG/RHS"/>
</dbReference>
<reference evidence="3" key="1">
    <citation type="submission" date="2020-11" db="EMBL/GenBank/DDBJ databases">
        <title>Sequencing the genomes of 1000 actinobacteria strains.</title>
        <authorList>
            <person name="Klenk H.-P."/>
        </authorList>
    </citation>
    <scope>NUCLEOTIDE SEQUENCE</scope>
    <source>
        <strain evidence="3">DSM 45356</strain>
    </source>
</reference>
<dbReference type="CDD" id="cd23451">
    <property type="entry name" value="beta-trefoil_Ricin_laminarinase"/>
    <property type="match status" value="1"/>
</dbReference>
<feature type="domain" description="Ricin B lectin" evidence="2">
    <location>
        <begin position="799"/>
        <end position="933"/>
    </location>
</feature>
<dbReference type="InterPro" id="IPR006530">
    <property type="entry name" value="YD"/>
</dbReference>
<feature type="compositionally biased region" description="Basic and acidic residues" evidence="1">
    <location>
        <begin position="2101"/>
        <end position="2122"/>
    </location>
</feature>
<protein>
    <submittedName>
        <fullName evidence="3">RHS repeat-associated protein</fullName>
    </submittedName>
</protein>
<evidence type="ECO:0000259" key="2">
    <source>
        <dbReference type="SMART" id="SM00458"/>
    </source>
</evidence>
<dbReference type="InterPro" id="IPR000772">
    <property type="entry name" value="Ricin_B_lectin"/>
</dbReference>
<feature type="domain" description="Ricin B lectin" evidence="2">
    <location>
        <begin position="935"/>
        <end position="1061"/>
    </location>
</feature>
<evidence type="ECO:0000313" key="4">
    <source>
        <dbReference type="Proteomes" id="UP000622552"/>
    </source>
</evidence>
<sequence length="2289" mass="242273">MGQSKARAPERLADVASVTSTDHRDLPGAATAAVPVTGAVTDVGGMSVSVTGVADPVDLPRPVKGAMGLGADRSQAPGSVRVQVADAGVAKAAGVSGVVVSVSRADGVSGAGRAHLSLGYDGFRNAFGADYAHRLHLFELPACALTRPERRECVTRRDLGAVNAGGALTADLSVPGDPAAAGVWAKNAGGRGQVTAAEESPATVASSPMVLALAATASTEGATFTATSLNQASSWTAGGQGGSFSYSYPFKVPPSMGGPAPQVGWSYDSGAVDGQTLASNGQAVFGEGWKLSGGGFIERGFRSCALIDASKPADDQCWFSAYNATMQWNGKSVQLVRDAGTGVWKASDDAGIKIEQLFATGDGNSGLGNNWTASREYWKVTDKGGTQYYFGAGKRFPGDTAQTLSAQMMPVYGITAGAPCSVCQLPYRWNLDYVVDPSGNSETLFYTRFDGYVGANNNTNVQSYTVNANLDHIDYGTRAGQENTAMAPMRVNFEKTLRCNGACAQNTSDYPETPWDLYCSSATSCPNTKSAVFFNQYKISQVGTFIWNTGAGAYRNVDKWDLAYSYRSAGVTDDMSSNLWLDTITHTGYAQDGTTGLAEPAVTFQPVGMRNKVDYGSYAGDSPYTHFRIGSILNGVGGQTLVTYSGAECVNHDYKPKPDANPNRCYPQFYKPAQSPAAWRWFNKYLVTDVVDKDLTGGGPDETWHYDYSTTGTSDVALWSHDYAENSVLATRSWNLWHGYPTVTTTHGAAGGPQTVDRNLYFRGMHGDGRASGDNQSMVWGARSVGLSTPVLPAVGTAGQAGAIAGTAGRCLNITGSGTANGTAVQSWDCTGAANQVWKRQTDLLVSTPLVNPATGKCLDMDSTYGGANGSIVQLWDCSPGAWNQLWQFQPDGSLRNPQTGRCLEIGNWALGNGGRAQVWDCANQWNQKWQPQASGALMTAPNARCVDNPNASTANGNPIVNLSCNGSPAQVWQPQANSAILNPAAGKCLDVANAATTNGSIVELYQCNGTAAQVWKPQDDGTLKNPNANKCLSAGFAANSNQLTIWDCNPTDLAQRWTQLIPDSEGLQGYLREAQSLDGAQIADSTIHTPTAVRTALRATPIAGGQDLAATMVTGTDTRTRTWIPGSSTWRWTQTETSFDSYGLPVGETDRGDTTTTDDDACTTISYARNTAAAIVDRVAQQEVTNCGIGGSTTVLQGQRTFYDGQGLGQSGTTGLVTRTEKLTTAPSTYTLDETMAYDTLGRATKTTDALGRDATVAYTPAATGPLTKTVSTNAAGHVTTTDLDPGRDAPVMVTDPNGGVTEVSYDPLGRVSAVWSPTEPRTGPASSLFEYTLSASVPSKVTQKKLQNGTTYLESHSYYNGFMDQREVQRPAPGGGRIVQAVKYDARGLTTSQAAAFYNNGVAGSGIVNAADSTIPSLTTVDYDNLERPTAEHLKALGAEKWQTTTAYQGDRITVTRPDGILAVQEMDANGRTTKSTRYPTVGVGESTTYLYDRLDQLTQVTSPAGNMTKYGYDLEGRRFSTEDPDAGTSTSTFDEVGNVKSSTDAQGHKLSYVNDALGRRKATWKGEVDTGVKLAEWTYDTAPGGKGAVATATRYSGGKAYTVSADNYDSRGRATASTYKIPTGEGQLTGDYTIQQAYDAADHVVAVIYPAAGGLAAETVTAGYDNLGYPTTTAGLTDYITQTDHTKIGQLAGRKTGAGPGQLTRSYVWDSATGRLAENNATVAGNPVQADKFTYDQVGNPKRILDATDNQSQCFRYDGIDRLTEAWTTPGDCTAAPSTADLTGKAPYWETYTFDTAGNRATDVRRKPGQTTTRSFAYGAGKPHALSKVTTNGTDGPTFTYDNDGNTLVGTVRGIGQTYTWDEEGRVATLSAGGSTTTHLYDAGGALLIRRDPTGTTLYLPGQDIRTAGGQLTSNRYYGTAAIRASDGTLTWMASDTQASGRVAVNATTGQVTKRYYTPYGDDRDPVTTWPTDRGFLNKPKNSHTGLNSLGAREYDADLGRFLSTDPIIDHGDPTGINPYAYAAHNPIANSDPTGLQLSRGAEISGGGGGMTVVAGQEYKGTLRERILGRDRAKPKPREEPKPKPPAPTSRTAAQIERQAKSLEARQNRQLEREVKNGSDVDVTPNASKNNPKPPTPGEPSPRNNNPKSNPPKKNAPGHTVEVTHHNAETGEVTVEYGVRSGNITTEESAALGGKGRNAQQASHTEHRVGRSSGASSGKNPIPDDPMAGQVPAEPGSVVAIKGQLPPCAQCKGAMNRMVRELDVDVVYSWDGPKGSGSWIRTRSGK</sequence>
<dbReference type="EMBL" id="JADOUF010000001">
    <property type="protein sequence ID" value="MBG6138467.1"/>
    <property type="molecule type" value="Genomic_DNA"/>
</dbReference>
<dbReference type="PANTHER" id="PTHR32305">
    <property type="match status" value="1"/>
</dbReference>
<dbReference type="Pfam" id="PF00652">
    <property type="entry name" value="Ricin_B_lectin"/>
    <property type="match status" value="2"/>
</dbReference>
<dbReference type="InterPro" id="IPR022385">
    <property type="entry name" value="Rhs_assc_core"/>
</dbReference>
<dbReference type="Gene3D" id="2.80.10.50">
    <property type="match status" value="3"/>
</dbReference>
<keyword evidence="4" id="KW-1185">Reference proteome</keyword>